<dbReference type="SUPFAM" id="SSF55797">
    <property type="entry name" value="PR-1-like"/>
    <property type="match status" value="1"/>
</dbReference>
<dbReference type="SMART" id="SM00198">
    <property type="entry name" value="SCP"/>
    <property type="match status" value="1"/>
</dbReference>
<evidence type="ECO:0000259" key="1">
    <source>
        <dbReference type="SMART" id="SM00198"/>
    </source>
</evidence>
<dbReference type="PANTHER" id="PTHR10334">
    <property type="entry name" value="CYSTEINE-RICH SECRETORY PROTEIN-RELATED"/>
    <property type="match status" value="1"/>
</dbReference>
<accession>A0AAD8RL53</accession>
<name>A0AAD8RL53_LOLMU</name>
<comment type="caution">
    <text evidence="2">The sequence shown here is derived from an EMBL/GenBank/DDBJ whole genome shotgun (WGS) entry which is preliminary data.</text>
</comment>
<proteinExistence type="predicted"/>
<dbReference type="InterPro" id="IPR014044">
    <property type="entry name" value="CAP_dom"/>
</dbReference>
<sequence>MRGQATYAARVAPQKRVAHTRLLRVGVGPVSWDDTVAAWAQDYGETHRSDCQLEHSPAGRPYDENLYGGAAGGASWSAADAVKAWVSEKAGYNYDSNTCSIDACGHYGDRAIHGRTFCLARLVVIQHGCVFSVSTGAETSPRQSAAA</sequence>
<evidence type="ECO:0000313" key="2">
    <source>
        <dbReference type="EMBL" id="KAK1621298.1"/>
    </source>
</evidence>
<feature type="domain" description="SCP" evidence="1">
    <location>
        <begin position="11"/>
        <end position="132"/>
    </location>
</feature>
<dbReference type="InterPro" id="IPR035940">
    <property type="entry name" value="CAP_sf"/>
</dbReference>
<dbReference type="Gene3D" id="3.40.33.10">
    <property type="entry name" value="CAP"/>
    <property type="match status" value="1"/>
</dbReference>
<keyword evidence="3" id="KW-1185">Reference proteome</keyword>
<dbReference type="EMBL" id="JAUUTY010000006">
    <property type="protein sequence ID" value="KAK1621298.1"/>
    <property type="molecule type" value="Genomic_DNA"/>
</dbReference>
<protein>
    <recommendedName>
        <fullName evidence="1">SCP domain-containing protein</fullName>
    </recommendedName>
</protein>
<dbReference type="InterPro" id="IPR001283">
    <property type="entry name" value="CRISP-related"/>
</dbReference>
<dbReference type="AlphaFoldDB" id="A0AAD8RL53"/>
<organism evidence="2 3">
    <name type="scientific">Lolium multiflorum</name>
    <name type="common">Italian ryegrass</name>
    <name type="synonym">Lolium perenne subsp. multiflorum</name>
    <dbReference type="NCBI Taxonomy" id="4521"/>
    <lineage>
        <taxon>Eukaryota</taxon>
        <taxon>Viridiplantae</taxon>
        <taxon>Streptophyta</taxon>
        <taxon>Embryophyta</taxon>
        <taxon>Tracheophyta</taxon>
        <taxon>Spermatophyta</taxon>
        <taxon>Magnoliopsida</taxon>
        <taxon>Liliopsida</taxon>
        <taxon>Poales</taxon>
        <taxon>Poaceae</taxon>
        <taxon>BOP clade</taxon>
        <taxon>Pooideae</taxon>
        <taxon>Poodae</taxon>
        <taxon>Poeae</taxon>
        <taxon>Poeae Chloroplast Group 2 (Poeae type)</taxon>
        <taxon>Loliodinae</taxon>
        <taxon>Loliinae</taxon>
        <taxon>Lolium</taxon>
    </lineage>
</organism>
<reference evidence="2" key="1">
    <citation type="submission" date="2023-07" db="EMBL/GenBank/DDBJ databases">
        <title>A chromosome-level genome assembly of Lolium multiflorum.</title>
        <authorList>
            <person name="Chen Y."/>
            <person name="Copetti D."/>
            <person name="Kolliker R."/>
            <person name="Studer B."/>
        </authorList>
    </citation>
    <scope>NUCLEOTIDE SEQUENCE</scope>
    <source>
        <strain evidence="2">02402/16</strain>
        <tissue evidence="2">Leaf</tissue>
    </source>
</reference>
<evidence type="ECO:0000313" key="3">
    <source>
        <dbReference type="Proteomes" id="UP001231189"/>
    </source>
</evidence>
<dbReference type="Proteomes" id="UP001231189">
    <property type="component" value="Unassembled WGS sequence"/>
</dbReference>
<dbReference type="Pfam" id="PF00188">
    <property type="entry name" value="CAP"/>
    <property type="match status" value="1"/>
</dbReference>
<gene>
    <name evidence="2" type="ORF">QYE76_026815</name>
</gene>